<dbReference type="Gene3D" id="1.10.357.10">
    <property type="entry name" value="Tetracycline Repressor, domain 2"/>
    <property type="match status" value="1"/>
</dbReference>
<dbReference type="EMBL" id="RKMH01000003">
    <property type="protein sequence ID" value="RPA65268.1"/>
    <property type="molecule type" value="Genomic_DNA"/>
</dbReference>
<evidence type="ECO:0000313" key="7">
    <source>
        <dbReference type="EMBL" id="RPA65268.1"/>
    </source>
</evidence>
<feature type="DNA-binding region" description="H-T-H motif" evidence="4">
    <location>
        <begin position="61"/>
        <end position="80"/>
    </location>
</feature>
<evidence type="ECO:0000259" key="6">
    <source>
        <dbReference type="PROSITE" id="PS50977"/>
    </source>
</evidence>
<dbReference type="SUPFAM" id="SSF46689">
    <property type="entry name" value="Homeodomain-like"/>
    <property type="match status" value="1"/>
</dbReference>
<feature type="region of interest" description="Disordered" evidence="5">
    <location>
        <begin position="1"/>
        <end position="34"/>
    </location>
</feature>
<organism evidence="7 8">
    <name type="scientific">Gordonia oryzae</name>
    <dbReference type="NCBI Taxonomy" id="2487349"/>
    <lineage>
        <taxon>Bacteria</taxon>
        <taxon>Bacillati</taxon>
        <taxon>Actinomycetota</taxon>
        <taxon>Actinomycetes</taxon>
        <taxon>Mycobacteriales</taxon>
        <taxon>Gordoniaceae</taxon>
        <taxon>Gordonia</taxon>
    </lineage>
</organism>
<dbReference type="GO" id="GO:0000976">
    <property type="term" value="F:transcription cis-regulatory region binding"/>
    <property type="evidence" value="ECO:0007669"/>
    <property type="project" value="TreeGrafter"/>
</dbReference>
<evidence type="ECO:0000256" key="2">
    <source>
        <dbReference type="ARBA" id="ARBA00023125"/>
    </source>
</evidence>
<comment type="caution">
    <text evidence="7">The sequence shown here is derived from an EMBL/GenBank/DDBJ whole genome shotgun (WGS) entry which is preliminary data.</text>
</comment>
<dbReference type="SUPFAM" id="SSF48498">
    <property type="entry name" value="Tetracyclin repressor-like, C-terminal domain"/>
    <property type="match status" value="1"/>
</dbReference>
<dbReference type="Proteomes" id="UP000267536">
    <property type="component" value="Unassembled WGS sequence"/>
</dbReference>
<dbReference type="Pfam" id="PF00440">
    <property type="entry name" value="TetR_N"/>
    <property type="match status" value="1"/>
</dbReference>
<dbReference type="GO" id="GO:0003700">
    <property type="term" value="F:DNA-binding transcription factor activity"/>
    <property type="evidence" value="ECO:0007669"/>
    <property type="project" value="TreeGrafter"/>
</dbReference>
<evidence type="ECO:0000256" key="1">
    <source>
        <dbReference type="ARBA" id="ARBA00023015"/>
    </source>
</evidence>
<dbReference type="InterPro" id="IPR050109">
    <property type="entry name" value="HTH-type_TetR-like_transc_reg"/>
</dbReference>
<evidence type="ECO:0000313" key="8">
    <source>
        <dbReference type="Proteomes" id="UP000267536"/>
    </source>
</evidence>
<keyword evidence="2 4" id="KW-0238">DNA-binding</keyword>
<dbReference type="PRINTS" id="PR00455">
    <property type="entry name" value="HTHTETR"/>
</dbReference>
<dbReference type="InterPro" id="IPR001647">
    <property type="entry name" value="HTH_TetR"/>
</dbReference>
<dbReference type="InterPro" id="IPR009057">
    <property type="entry name" value="Homeodomain-like_sf"/>
</dbReference>
<accession>A0A3N4GWQ1</accession>
<dbReference type="InterPro" id="IPR036271">
    <property type="entry name" value="Tet_transcr_reg_TetR-rel_C_sf"/>
</dbReference>
<evidence type="ECO:0000256" key="4">
    <source>
        <dbReference type="PROSITE-ProRule" id="PRU00335"/>
    </source>
</evidence>
<dbReference type="RefSeq" id="WP_123926351.1">
    <property type="nucleotide sequence ID" value="NZ_JBPSDP010000003.1"/>
</dbReference>
<proteinExistence type="predicted"/>
<dbReference type="PROSITE" id="PS50977">
    <property type="entry name" value="HTH_TETR_2"/>
    <property type="match status" value="1"/>
</dbReference>
<keyword evidence="3" id="KW-0804">Transcription</keyword>
<sequence>MTARDSRAVGTRPAGEQPLPPLAVTDGDKAPPVTARGERTRATLIAAARRIFERDGFSDARLTDITAEAKCSTGTFYTYFDSKEEVLDAVLALAHEDMLHPGLPHVETDPHEDPYAVLEAANRAYFEAYKRNAGLRLVLEQVTANIPEFREKRRRRGLVFATRNARHIKDLQDRGLADPELDPLAAASALSGMVSRMAYQAFALGADADLDQMVFTATRLWANAIGLRSGDRRPPLR</sequence>
<keyword evidence="1" id="KW-0805">Transcription regulation</keyword>
<gene>
    <name evidence="7" type="ORF">EF294_05345</name>
</gene>
<evidence type="ECO:0000256" key="5">
    <source>
        <dbReference type="SAM" id="MobiDB-lite"/>
    </source>
</evidence>
<protein>
    <submittedName>
        <fullName evidence="7">TetR/AcrR family transcriptional regulator</fullName>
    </submittedName>
</protein>
<dbReference type="PANTHER" id="PTHR30055">
    <property type="entry name" value="HTH-TYPE TRANSCRIPTIONAL REGULATOR RUTR"/>
    <property type="match status" value="1"/>
</dbReference>
<dbReference type="AlphaFoldDB" id="A0A3N4GWQ1"/>
<feature type="domain" description="HTH tetR-type" evidence="6">
    <location>
        <begin position="38"/>
        <end position="98"/>
    </location>
</feature>
<dbReference type="PANTHER" id="PTHR30055:SF234">
    <property type="entry name" value="HTH-TYPE TRANSCRIPTIONAL REGULATOR BETI"/>
    <property type="match status" value="1"/>
</dbReference>
<keyword evidence="8" id="KW-1185">Reference proteome</keyword>
<dbReference type="Gene3D" id="1.10.10.60">
    <property type="entry name" value="Homeodomain-like"/>
    <property type="match status" value="1"/>
</dbReference>
<reference evidence="7 8" key="1">
    <citation type="submission" date="2018-11" db="EMBL/GenBank/DDBJ databases">
        <title>Draft genome sequence of Gordonia sp. RS15-1S isolated from rice stems.</title>
        <authorList>
            <person name="Muangham S."/>
        </authorList>
    </citation>
    <scope>NUCLEOTIDE SEQUENCE [LARGE SCALE GENOMIC DNA]</scope>
    <source>
        <strain evidence="7 8">RS15-1S</strain>
    </source>
</reference>
<name>A0A3N4GWQ1_9ACTN</name>
<dbReference type="OrthoDB" id="5112469at2"/>
<evidence type="ECO:0000256" key="3">
    <source>
        <dbReference type="ARBA" id="ARBA00023163"/>
    </source>
</evidence>